<dbReference type="GO" id="GO:0005524">
    <property type="term" value="F:ATP binding"/>
    <property type="evidence" value="ECO:0007669"/>
    <property type="project" value="UniProtKB-KW"/>
</dbReference>
<dbReference type="STRING" id="1234679.BN424_696"/>
<dbReference type="InterPro" id="IPR004154">
    <property type="entry name" value="Anticodon-bd"/>
</dbReference>
<accession>K8E2H7</accession>
<evidence type="ECO:0000256" key="1">
    <source>
        <dbReference type="ARBA" id="ARBA00022490"/>
    </source>
</evidence>
<reference evidence="7" key="1">
    <citation type="journal article" date="2013" name="Genome Announc.">
        <title>Complete Chromosome Sequence of Carnobacterium maltaromaticum LMA 28.</title>
        <authorList>
            <person name="Cailliez-Grimal C."/>
            <person name="Chaillou S."/>
            <person name="Anba-Mondoloni J."/>
            <person name="Loux V."/>
            <person name="Afzal M.I."/>
            <person name="Rahman A."/>
            <person name="Kergourlay G."/>
            <person name="Champomier-Verges M.C."/>
            <person name="Zagorec M."/>
            <person name="Dalgaard P."/>
            <person name="Leisner J.J."/>
            <person name="Prevost H."/>
            <person name="Revol-Junelles A.M."/>
            <person name="Borges F."/>
        </authorList>
    </citation>
    <scope>NUCLEOTIDE SEQUENCE</scope>
    <source>
        <strain evidence="7">LMA28</strain>
    </source>
</reference>
<evidence type="ECO:0000256" key="4">
    <source>
        <dbReference type="ARBA" id="ARBA00023146"/>
    </source>
</evidence>
<dbReference type="EC" id="6.1.1.3" evidence="6"/>
<dbReference type="GO" id="GO:0006435">
    <property type="term" value="P:threonyl-tRNA aminoacylation"/>
    <property type="evidence" value="ECO:0007669"/>
    <property type="project" value="TreeGrafter"/>
</dbReference>
<gene>
    <name evidence="6" type="primary">thrS</name>
    <name evidence="6" type="ORF">BN424_696</name>
</gene>
<dbReference type="Pfam" id="PF03129">
    <property type="entry name" value="HGTP_anticodon"/>
    <property type="match status" value="1"/>
</dbReference>
<evidence type="ECO:0000313" key="6">
    <source>
        <dbReference type="EMBL" id="CCO10179.1"/>
    </source>
</evidence>
<dbReference type="HOGENOM" id="CLU_182833_0_0_9"/>
<organism evidence="6 7">
    <name type="scientific">Carnobacterium maltaromaticum LMA28</name>
    <dbReference type="NCBI Taxonomy" id="1234679"/>
    <lineage>
        <taxon>Bacteria</taxon>
        <taxon>Bacillati</taxon>
        <taxon>Bacillota</taxon>
        <taxon>Bacilli</taxon>
        <taxon>Lactobacillales</taxon>
        <taxon>Carnobacteriaceae</taxon>
        <taxon>Carnobacterium</taxon>
    </lineage>
</organism>
<keyword evidence="7" id="KW-1185">Reference proteome</keyword>
<keyword evidence="6" id="KW-0436">Ligase</keyword>
<dbReference type="SUPFAM" id="SSF52954">
    <property type="entry name" value="Class II aaRS ABD-related"/>
    <property type="match status" value="1"/>
</dbReference>
<evidence type="ECO:0000256" key="2">
    <source>
        <dbReference type="ARBA" id="ARBA00022840"/>
    </source>
</evidence>
<evidence type="ECO:0000259" key="5">
    <source>
        <dbReference type="Pfam" id="PF03129"/>
    </source>
</evidence>
<feature type="domain" description="Anticodon-binding" evidence="5">
    <location>
        <begin position="1"/>
        <end position="88"/>
    </location>
</feature>
<dbReference type="InterPro" id="IPR036621">
    <property type="entry name" value="Anticodon-bd_dom_sf"/>
</dbReference>
<dbReference type="Gene3D" id="3.40.50.800">
    <property type="entry name" value="Anticodon-binding domain"/>
    <property type="match status" value="1"/>
</dbReference>
<proteinExistence type="predicted"/>
<keyword evidence="1" id="KW-0963">Cytoplasm</keyword>
<sequence>MILPVSAAHHAEYAETLKESMLEKGIRVEVDYRNEKLGYKIRSAQMNKVPFQVVVGEEEMLNNTLTGRRYQSKENRTMAKNDFIQMLISEINQYSRG</sequence>
<dbReference type="KEGG" id="cml:BN424_696"/>
<dbReference type="AlphaFoldDB" id="K8E2H7"/>
<dbReference type="PANTHER" id="PTHR11451">
    <property type="entry name" value="THREONINE-TRNA LIGASE"/>
    <property type="match status" value="1"/>
</dbReference>
<dbReference type="PATRIC" id="fig|1234679.3.peg.669"/>
<keyword evidence="4" id="KW-0030">Aminoacyl-tRNA synthetase</keyword>
<evidence type="ECO:0000256" key="3">
    <source>
        <dbReference type="ARBA" id="ARBA00022917"/>
    </source>
</evidence>
<dbReference type="InterPro" id="IPR047246">
    <property type="entry name" value="ThrRS_anticodon"/>
</dbReference>
<dbReference type="EMBL" id="HE999757">
    <property type="protein sequence ID" value="CCO10179.1"/>
    <property type="molecule type" value="Genomic_DNA"/>
</dbReference>
<evidence type="ECO:0000313" key="7">
    <source>
        <dbReference type="Proteomes" id="UP000000212"/>
    </source>
</evidence>
<dbReference type="Proteomes" id="UP000000212">
    <property type="component" value="Chromosome"/>
</dbReference>
<protein>
    <submittedName>
        <fullName evidence="6">Anticodon binding domain protein</fullName>
        <ecNumber evidence="6">6.1.1.3</ecNumber>
    </submittedName>
</protein>
<name>K8E2H7_CARML</name>
<keyword evidence="2" id="KW-0547">Nucleotide-binding</keyword>
<dbReference type="GO" id="GO:0004829">
    <property type="term" value="F:threonine-tRNA ligase activity"/>
    <property type="evidence" value="ECO:0007669"/>
    <property type="project" value="UniProtKB-EC"/>
</dbReference>
<keyword evidence="3" id="KW-0648">Protein biosynthesis</keyword>
<dbReference type="eggNOG" id="COG0441">
    <property type="taxonomic scope" value="Bacteria"/>
</dbReference>
<dbReference type="PANTHER" id="PTHR11451:SF56">
    <property type="entry name" value="THREONINE--TRNA LIGASE 1"/>
    <property type="match status" value="1"/>
</dbReference>
<dbReference type="CDD" id="cd00860">
    <property type="entry name" value="ThrRS_anticodon"/>
    <property type="match status" value="1"/>
</dbReference>
<keyword evidence="2" id="KW-0067">ATP-binding</keyword>